<proteinExistence type="inferred from homology"/>
<keyword evidence="5 7" id="KW-0472">Membrane</keyword>
<evidence type="ECO:0000256" key="5">
    <source>
        <dbReference type="ARBA" id="ARBA00023136"/>
    </source>
</evidence>
<comment type="caution">
    <text evidence="9">The sequence shown here is derived from an EMBL/GenBank/DDBJ whole genome shotgun (WGS) entry which is preliminary data.</text>
</comment>
<feature type="domain" description="Palmitoyltransferase DHHC" evidence="8">
    <location>
        <begin position="100"/>
        <end position="222"/>
    </location>
</feature>
<accession>A0A9P1FII2</accession>
<reference evidence="10" key="2">
    <citation type="submission" date="2024-04" db="EMBL/GenBank/DDBJ databases">
        <authorList>
            <person name="Chen Y."/>
            <person name="Shah S."/>
            <person name="Dougan E. K."/>
            <person name="Thang M."/>
            <person name="Chan C."/>
        </authorList>
    </citation>
    <scope>NUCLEOTIDE SEQUENCE [LARGE SCALE GENOMIC DNA]</scope>
</reference>
<evidence type="ECO:0000256" key="7">
    <source>
        <dbReference type="RuleBase" id="RU079119"/>
    </source>
</evidence>
<keyword evidence="4 7" id="KW-1133">Transmembrane helix</keyword>
<gene>
    <name evidence="9" type="ORF">C1SCF055_LOCUS5409</name>
</gene>
<comment type="similarity">
    <text evidence="7">Belongs to the DHHC palmitoyltransferase family.</text>
</comment>
<dbReference type="PROSITE" id="PS50216">
    <property type="entry name" value="DHHC"/>
    <property type="match status" value="1"/>
</dbReference>
<dbReference type="InterPro" id="IPR039859">
    <property type="entry name" value="PFA4/ZDH16/20/ERF2-like"/>
</dbReference>
<reference evidence="9" key="1">
    <citation type="submission" date="2022-10" db="EMBL/GenBank/DDBJ databases">
        <authorList>
            <person name="Chen Y."/>
            <person name="Dougan E. K."/>
            <person name="Chan C."/>
            <person name="Rhodes N."/>
            <person name="Thang M."/>
        </authorList>
    </citation>
    <scope>NUCLEOTIDE SEQUENCE</scope>
</reference>
<evidence type="ECO:0000259" key="8">
    <source>
        <dbReference type="Pfam" id="PF01529"/>
    </source>
</evidence>
<evidence type="ECO:0000313" key="10">
    <source>
        <dbReference type="EMBL" id="CAL1130631.1"/>
    </source>
</evidence>
<organism evidence="9">
    <name type="scientific">Cladocopium goreaui</name>
    <dbReference type="NCBI Taxonomy" id="2562237"/>
    <lineage>
        <taxon>Eukaryota</taxon>
        <taxon>Sar</taxon>
        <taxon>Alveolata</taxon>
        <taxon>Dinophyceae</taxon>
        <taxon>Suessiales</taxon>
        <taxon>Symbiodiniaceae</taxon>
        <taxon>Cladocopium</taxon>
    </lineage>
</organism>
<protein>
    <recommendedName>
        <fullName evidence="7">Palmitoyltransferase</fullName>
        <ecNumber evidence="7">2.3.1.225</ecNumber>
    </recommendedName>
</protein>
<dbReference type="EMBL" id="CAMXCT020000331">
    <property type="protein sequence ID" value="CAL1130631.1"/>
    <property type="molecule type" value="Genomic_DNA"/>
</dbReference>
<feature type="transmembrane region" description="Helical" evidence="7">
    <location>
        <begin position="146"/>
        <end position="166"/>
    </location>
</feature>
<dbReference type="GO" id="GO:0019706">
    <property type="term" value="F:protein-cysteine S-palmitoyltransferase activity"/>
    <property type="evidence" value="ECO:0007669"/>
    <property type="project" value="UniProtKB-EC"/>
</dbReference>
<dbReference type="Pfam" id="PF01529">
    <property type="entry name" value="DHHC"/>
    <property type="match status" value="1"/>
</dbReference>
<feature type="transmembrane region" description="Helical" evidence="7">
    <location>
        <begin position="40"/>
        <end position="58"/>
    </location>
</feature>
<keyword evidence="6 7" id="KW-0012">Acyltransferase</keyword>
<evidence type="ECO:0000256" key="3">
    <source>
        <dbReference type="ARBA" id="ARBA00022692"/>
    </source>
</evidence>
<keyword evidence="3 7" id="KW-0812">Transmembrane</keyword>
<comment type="catalytic activity">
    <reaction evidence="7">
        <text>L-cysteinyl-[protein] + hexadecanoyl-CoA = S-hexadecanoyl-L-cysteinyl-[protein] + CoA</text>
        <dbReference type="Rhea" id="RHEA:36683"/>
        <dbReference type="Rhea" id="RHEA-COMP:10131"/>
        <dbReference type="Rhea" id="RHEA-COMP:11032"/>
        <dbReference type="ChEBI" id="CHEBI:29950"/>
        <dbReference type="ChEBI" id="CHEBI:57287"/>
        <dbReference type="ChEBI" id="CHEBI:57379"/>
        <dbReference type="ChEBI" id="CHEBI:74151"/>
        <dbReference type="EC" id="2.3.1.225"/>
    </reaction>
</comment>
<evidence type="ECO:0000256" key="2">
    <source>
        <dbReference type="ARBA" id="ARBA00022679"/>
    </source>
</evidence>
<evidence type="ECO:0000256" key="1">
    <source>
        <dbReference type="ARBA" id="ARBA00004141"/>
    </source>
</evidence>
<dbReference type="EMBL" id="CAMXCT010000331">
    <property type="protein sequence ID" value="CAI3977256.1"/>
    <property type="molecule type" value="Genomic_DNA"/>
</dbReference>
<keyword evidence="2 7" id="KW-0808">Transferase</keyword>
<dbReference type="PANTHER" id="PTHR12246">
    <property type="entry name" value="PALMITOYLTRANSFERASE ZDHHC16"/>
    <property type="match status" value="1"/>
</dbReference>
<dbReference type="Proteomes" id="UP001152797">
    <property type="component" value="Unassembled WGS sequence"/>
</dbReference>
<keyword evidence="11" id="KW-1185">Reference proteome</keyword>
<feature type="transmembrane region" description="Helical" evidence="7">
    <location>
        <begin position="186"/>
        <end position="208"/>
    </location>
</feature>
<dbReference type="InterPro" id="IPR001594">
    <property type="entry name" value="Palmitoyltrfase_DHHC"/>
</dbReference>
<dbReference type="EMBL" id="CAMXCT030000331">
    <property type="protein sequence ID" value="CAL4764568.1"/>
    <property type="molecule type" value="Genomic_DNA"/>
</dbReference>
<dbReference type="OrthoDB" id="9909019at2759"/>
<evidence type="ECO:0000313" key="9">
    <source>
        <dbReference type="EMBL" id="CAI3977256.1"/>
    </source>
</evidence>
<evidence type="ECO:0000256" key="6">
    <source>
        <dbReference type="ARBA" id="ARBA00023315"/>
    </source>
</evidence>
<feature type="transmembrane region" description="Helical" evidence="7">
    <location>
        <begin position="12"/>
        <end position="34"/>
    </location>
</feature>
<dbReference type="AlphaFoldDB" id="A0A9P1FII2"/>
<evidence type="ECO:0000313" key="11">
    <source>
        <dbReference type="Proteomes" id="UP001152797"/>
    </source>
</evidence>
<evidence type="ECO:0000256" key="4">
    <source>
        <dbReference type="ARBA" id="ARBA00022989"/>
    </source>
</evidence>
<sequence length="283" mass="31594">MSEDTDGAVGRCVSGCTIALVTSLYITASVVYHWMIQPPVYLALLFNFTWLMAMWSYIQTAFTDPGTPKCPEWQDWSRVREGLAKSVDQDGKKMGWAPGKPSWCAICRRERPERAHHCSSCGCCILRMDHHCPWIGSCVGWRNHKYFLLLNWWTSLSCLCFLLSMTGPRLLEALEIAPGSFSTGSLLLMVAVLMIVIFLLLTGILFCISLHLAMRNITTIEDFFSGENPYMFDSSIKNLTQLLGPPGVRWLVPVPCACRPCDGTSFPLASEVIDRMASGYGSV</sequence>
<dbReference type="EC" id="2.3.1.225" evidence="7"/>
<name>A0A9P1FII2_9DINO</name>
<comment type="domain">
    <text evidence="7">The DHHC domain is required for palmitoyltransferase activity.</text>
</comment>
<comment type="subcellular location">
    <subcellularLocation>
        <location evidence="1">Membrane</location>
        <topology evidence="1">Multi-pass membrane protein</topology>
    </subcellularLocation>
</comment>
<dbReference type="GO" id="GO:0016020">
    <property type="term" value="C:membrane"/>
    <property type="evidence" value="ECO:0007669"/>
    <property type="project" value="UniProtKB-SubCell"/>
</dbReference>